<reference evidence="1 2" key="1">
    <citation type="submission" date="2016-08" db="EMBL/GenBank/DDBJ databases">
        <authorList>
            <consortium name="Lentinula edodes genome sequencing consortium"/>
            <person name="Sakamoto Y."/>
            <person name="Nakade K."/>
            <person name="Sato S."/>
            <person name="Yoshida Y."/>
            <person name="Miyazaki K."/>
            <person name="Natsume S."/>
            <person name="Konno N."/>
        </authorList>
    </citation>
    <scope>NUCLEOTIDE SEQUENCE [LARGE SCALE GENOMIC DNA]</scope>
    <source>
        <strain evidence="1 2">NBRC 111202</strain>
    </source>
</reference>
<protein>
    <submittedName>
        <fullName evidence="1">Uncharacterized protein</fullName>
    </submittedName>
</protein>
<evidence type="ECO:0000313" key="2">
    <source>
        <dbReference type="Proteomes" id="UP000188533"/>
    </source>
</evidence>
<dbReference type="EMBL" id="BDGU01001866">
    <property type="protein sequence ID" value="GAW10577.1"/>
    <property type="molecule type" value="Genomic_DNA"/>
</dbReference>
<reference evidence="1 2" key="2">
    <citation type="submission" date="2017-02" db="EMBL/GenBank/DDBJ databases">
        <title>A genome survey and senescence transcriptome analysis in Lentinula edodes.</title>
        <authorList>
            <person name="Sakamoto Y."/>
            <person name="Nakade K."/>
            <person name="Sato S."/>
            <person name="Yoshida Y."/>
            <person name="Miyazaki K."/>
            <person name="Natsume S."/>
            <person name="Konno N."/>
        </authorList>
    </citation>
    <scope>NUCLEOTIDE SEQUENCE [LARGE SCALE GENOMIC DNA]</scope>
    <source>
        <strain evidence="1 2">NBRC 111202</strain>
    </source>
</reference>
<evidence type="ECO:0000313" key="1">
    <source>
        <dbReference type="EMBL" id="GAW10577.1"/>
    </source>
</evidence>
<gene>
    <name evidence="1" type="ORF">LENED_012861</name>
</gene>
<organism evidence="1 2">
    <name type="scientific">Lentinula edodes</name>
    <name type="common">Shiitake mushroom</name>
    <name type="synonym">Lentinus edodes</name>
    <dbReference type="NCBI Taxonomy" id="5353"/>
    <lineage>
        <taxon>Eukaryota</taxon>
        <taxon>Fungi</taxon>
        <taxon>Dikarya</taxon>
        <taxon>Basidiomycota</taxon>
        <taxon>Agaricomycotina</taxon>
        <taxon>Agaricomycetes</taxon>
        <taxon>Agaricomycetidae</taxon>
        <taxon>Agaricales</taxon>
        <taxon>Marasmiineae</taxon>
        <taxon>Omphalotaceae</taxon>
        <taxon>Lentinula</taxon>
    </lineage>
</organism>
<keyword evidence="2" id="KW-1185">Reference proteome</keyword>
<accession>A0A1Q3ETR7</accession>
<name>A0A1Q3ETR7_LENED</name>
<proteinExistence type="predicted"/>
<sequence>MTSHDISASTPSPCLQAQARKNVIFERRINRHKANTKFVWARPPEVYKRDGRLSVECYTSKIIHYSFLDTVFTVGFLHGTFFSLSFLPSPIVRSSVVLFEVPEKVDMCPLVALEINEILKMKGTSCTTAMGSFALGRLRQIVSTILMTACVTLEPIGSKYVVRGKGIYAYIMNVLLLT</sequence>
<comment type="caution">
    <text evidence="1">The sequence shown here is derived from an EMBL/GenBank/DDBJ whole genome shotgun (WGS) entry which is preliminary data.</text>
</comment>
<dbReference type="Proteomes" id="UP000188533">
    <property type="component" value="Unassembled WGS sequence"/>
</dbReference>
<dbReference type="AlphaFoldDB" id="A0A1Q3ETR7"/>